<name>A0ABN7F1M9_9BURK</name>
<dbReference type="EMBL" id="CADIJS010000003">
    <property type="protein sequence ID" value="CAB3715171.1"/>
    <property type="molecule type" value="Genomic_DNA"/>
</dbReference>
<organism evidence="2 3">
    <name type="scientific">Achromobacter piechaudii</name>
    <dbReference type="NCBI Taxonomy" id="72556"/>
    <lineage>
        <taxon>Bacteria</taxon>
        <taxon>Pseudomonadati</taxon>
        <taxon>Pseudomonadota</taxon>
        <taxon>Betaproteobacteria</taxon>
        <taxon>Burkholderiales</taxon>
        <taxon>Alcaligenaceae</taxon>
        <taxon>Achromobacter</taxon>
    </lineage>
</organism>
<reference evidence="2 3" key="1">
    <citation type="submission" date="2020-04" db="EMBL/GenBank/DDBJ databases">
        <authorList>
            <person name="De Canck E."/>
        </authorList>
    </citation>
    <scope>NUCLEOTIDE SEQUENCE [LARGE SCALE GENOMIC DNA]</scope>
    <source>
        <strain evidence="2 3">LMG 1873</strain>
    </source>
</reference>
<gene>
    <name evidence="2" type="ORF">LMG1873_03449</name>
</gene>
<sequence>MVGATGKKRIALNVYLLKVNADPGSKGLWSQKDFLARPVSSSGKAAQIRAEVHPLGPDGELGTLFIRKPVTESEPEWLDFVRKGFTDASPLQKLKNRSVSAILVVECHDRQFVLAFGHGRFMIEPRLIEDRFGIRVVLNSISPDQVASIDRQTFDASPRISRVQTIKASSVSDFMISPEQDLLRGLVGFTKPEYKKTLGGLIAGIDSFKTSLSVELSDLSETLRVSLERSESKDYLARDSQGNNSQFAWVENLLPVKDKALIDELDKAVWKQLSSRHLENMWLAIPDIVDWSQVTGFSYSQASSEREIETSLDLARFLTTLRKGATLDTVKRKEILMIMASGVPPQRFGAFKCIYAEIKKHVDLFILHVGTWFRVEGSFQSAVEKYYASLRRKTFVPPFMQYQHTGEGPYNEAVCAASPSTHGMLDRRLVRFGGTYDKIEVCDIPKVPPAGASTGFEFIHVKRGRSSATLSHLFSQGLVASTLLVREGAFVAEVNKQLATLGLPQLPNRFSAHGNEIVYAIIDGPAGTALDIPFFSKVTLQNCAKSISAFGYSVSLMHIPESAAHLAAVAAKVIKKRATKKVGKKRGKLPSASAGTASP</sequence>
<comment type="caution">
    <text evidence="2">The sequence shown here is derived from an EMBL/GenBank/DDBJ whole genome shotgun (WGS) entry which is preliminary data.</text>
</comment>
<dbReference type="Proteomes" id="UP000494116">
    <property type="component" value="Unassembled WGS sequence"/>
</dbReference>
<protein>
    <recommendedName>
        <fullName evidence="4">Sporadically distributed protein, TIGR04141 family</fullName>
    </recommendedName>
</protein>
<evidence type="ECO:0000256" key="1">
    <source>
        <dbReference type="SAM" id="MobiDB-lite"/>
    </source>
</evidence>
<dbReference type="Pfam" id="PF19614">
    <property type="entry name" value="DUF6119"/>
    <property type="match status" value="1"/>
</dbReference>
<dbReference type="NCBIfam" id="TIGR04141">
    <property type="entry name" value="TIGR04141 family sporadically distributed protein"/>
    <property type="match status" value="1"/>
</dbReference>
<accession>A0ABN7F1M9</accession>
<feature type="region of interest" description="Disordered" evidence="1">
    <location>
        <begin position="579"/>
        <end position="599"/>
    </location>
</feature>
<evidence type="ECO:0008006" key="4">
    <source>
        <dbReference type="Google" id="ProtNLM"/>
    </source>
</evidence>
<dbReference type="InterPro" id="IPR026487">
    <property type="entry name" value="CHP04141"/>
</dbReference>
<evidence type="ECO:0000313" key="3">
    <source>
        <dbReference type="Proteomes" id="UP000494116"/>
    </source>
</evidence>
<feature type="compositionally biased region" description="Basic residues" evidence="1">
    <location>
        <begin position="579"/>
        <end position="588"/>
    </location>
</feature>
<evidence type="ECO:0000313" key="2">
    <source>
        <dbReference type="EMBL" id="CAB3715171.1"/>
    </source>
</evidence>
<keyword evidence="3" id="KW-1185">Reference proteome</keyword>
<proteinExistence type="predicted"/>